<feature type="compositionally biased region" description="Low complexity" evidence="1">
    <location>
        <begin position="496"/>
        <end position="510"/>
    </location>
</feature>
<feature type="compositionally biased region" description="Low complexity" evidence="1">
    <location>
        <begin position="426"/>
        <end position="435"/>
    </location>
</feature>
<accession>A0A0G4ESW1</accession>
<dbReference type="AlphaFoldDB" id="A0A0G4ESW1"/>
<dbReference type="EMBL" id="CDMY01000301">
    <property type="protein sequence ID" value="CEM00906.1"/>
    <property type="molecule type" value="Genomic_DNA"/>
</dbReference>
<feature type="compositionally biased region" description="Pro residues" evidence="1">
    <location>
        <begin position="159"/>
        <end position="168"/>
    </location>
</feature>
<feature type="compositionally biased region" description="Low complexity" evidence="1">
    <location>
        <begin position="147"/>
        <end position="158"/>
    </location>
</feature>
<dbReference type="OrthoDB" id="417481at2759"/>
<feature type="compositionally biased region" description="Basic and acidic residues" evidence="1">
    <location>
        <begin position="714"/>
        <end position="725"/>
    </location>
</feature>
<feature type="compositionally biased region" description="Basic residues" evidence="1">
    <location>
        <begin position="756"/>
        <end position="767"/>
    </location>
</feature>
<dbReference type="Pfam" id="PF04059">
    <property type="entry name" value="RRM_2"/>
    <property type="match status" value="1"/>
</dbReference>
<feature type="region of interest" description="Disordered" evidence="1">
    <location>
        <begin position="328"/>
        <end position="371"/>
    </location>
</feature>
<feature type="compositionally biased region" description="Polar residues" evidence="1">
    <location>
        <begin position="1"/>
        <end position="11"/>
    </location>
</feature>
<feature type="domain" description="Mei2-like C-terminal RNA recognition motif" evidence="2">
    <location>
        <begin position="589"/>
        <end position="685"/>
    </location>
</feature>
<evidence type="ECO:0000313" key="4">
    <source>
        <dbReference type="Proteomes" id="UP000041254"/>
    </source>
</evidence>
<reference evidence="3 4" key="1">
    <citation type="submission" date="2014-11" db="EMBL/GenBank/DDBJ databases">
        <authorList>
            <person name="Zhu J."/>
            <person name="Qi W."/>
            <person name="Song R."/>
        </authorList>
    </citation>
    <scope>NUCLEOTIDE SEQUENCE [LARGE SCALE GENOMIC DNA]</scope>
</reference>
<feature type="compositionally biased region" description="Basic residues" evidence="1">
    <location>
        <begin position="787"/>
        <end position="800"/>
    </location>
</feature>
<evidence type="ECO:0000313" key="3">
    <source>
        <dbReference type="EMBL" id="CEM00906.1"/>
    </source>
</evidence>
<keyword evidence="4" id="KW-1185">Reference proteome</keyword>
<feature type="region of interest" description="Disordered" evidence="1">
    <location>
        <begin position="1"/>
        <end position="78"/>
    </location>
</feature>
<name>A0A0G4ESW1_VITBC</name>
<feature type="region of interest" description="Disordered" evidence="1">
    <location>
        <begin position="391"/>
        <end position="553"/>
    </location>
</feature>
<feature type="compositionally biased region" description="Low complexity" evidence="1">
    <location>
        <begin position="338"/>
        <end position="351"/>
    </location>
</feature>
<evidence type="ECO:0000256" key="1">
    <source>
        <dbReference type="SAM" id="MobiDB-lite"/>
    </source>
</evidence>
<feature type="compositionally biased region" description="Basic and acidic residues" evidence="1">
    <location>
        <begin position="170"/>
        <end position="181"/>
    </location>
</feature>
<gene>
    <name evidence="3" type="ORF">Vbra_13041</name>
</gene>
<dbReference type="InterPro" id="IPR007201">
    <property type="entry name" value="Mei2-like_Rrm_C"/>
</dbReference>
<feature type="region of interest" description="Disordered" evidence="1">
    <location>
        <begin position="700"/>
        <end position="813"/>
    </location>
</feature>
<feature type="compositionally biased region" description="Low complexity" evidence="1">
    <location>
        <begin position="52"/>
        <end position="65"/>
    </location>
</feature>
<proteinExistence type="predicted"/>
<dbReference type="VEuPathDB" id="CryptoDB:Vbra_13041"/>
<protein>
    <recommendedName>
        <fullName evidence="2">Mei2-like C-terminal RNA recognition motif domain-containing protein</fullName>
    </recommendedName>
</protein>
<feature type="compositionally biased region" description="Low complexity" evidence="1">
    <location>
        <begin position="400"/>
        <end position="418"/>
    </location>
</feature>
<dbReference type="InterPro" id="IPR035979">
    <property type="entry name" value="RBD_domain_sf"/>
</dbReference>
<evidence type="ECO:0000259" key="2">
    <source>
        <dbReference type="Pfam" id="PF04059"/>
    </source>
</evidence>
<feature type="region of interest" description="Disordered" evidence="1">
    <location>
        <begin position="147"/>
        <end position="192"/>
    </location>
</feature>
<dbReference type="SUPFAM" id="SSF54928">
    <property type="entry name" value="RNA-binding domain, RBD"/>
    <property type="match status" value="1"/>
</dbReference>
<organism evidence="3 4">
    <name type="scientific">Vitrella brassicaformis (strain CCMP3155)</name>
    <dbReference type="NCBI Taxonomy" id="1169540"/>
    <lineage>
        <taxon>Eukaryota</taxon>
        <taxon>Sar</taxon>
        <taxon>Alveolata</taxon>
        <taxon>Colpodellida</taxon>
        <taxon>Vitrellaceae</taxon>
        <taxon>Vitrella</taxon>
    </lineage>
</organism>
<dbReference type="InParanoid" id="A0A0G4ESW1"/>
<dbReference type="Proteomes" id="UP000041254">
    <property type="component" value="Unassembled WGS sequence"/>
</dbReference>
<dbReference type="GO" id="GO:0003676">
    <property type="term" value="F:nucleic acid binding"/>
    <property type="evidence" value="ECO:0007669"/>
    <property type="project" value="InterPro"/>
</dbReference>
<sequence>MSDSNSHQITTADVKATTAASAHDRLVLPEVIPPPPPTSKSEIDLKFLDDTPAASNASPSSFFPHNMPPSPSPPATLGWDIDEATFVTRSRSSPDACSESVISIAKHMSPSTHPDVLVLGEGKDVRELPNASPMSLGLNIGLGFTPSSTASSSSIRPGPIRPPPPTPELRPSDMKRNRSADVSEGAAPRESAFLADQTGLSDSRYLTPQSVFSWGLLDPPHGLAATPSPPGTPSPFDTTNVQPSMGVGMSAVGAPPGFEDEERPRTLSHGVLATQSEPNRTPFLHHGDAIQMPPGMQSPLPIAPPSPMPPSLGGGVWGGGHYGRVERGWGDNNEAGRNGHNTTNKNHNNNGYRLGAKRSSDDSPLPDWAADDVASLSPDTFQFLPDPLASLRDQTSTTHSSFSPSNPASSPPYSRNPRIAVNTCRSNGSSSSDESPNTPIDPLQIGIPDRRTSVEQLPRQPQHAAWRERNVLTVRVDMPPRTVSDGSRLPRSADDSGGPLTPLTPGSTPGKYVPPHKREGATPRTPLTPLRGDGRGGRRPPTPQERPVLPRKEGWGHAVETYVGEVSPSHPDYVPMPNMDGLVDTTEGKTTVMWRNIPCKYTVSLLKSIVDPQYKGLYDFFYLPIDFRNKRNIGYAFLNFLHPSFADSFTKQFNGHKLSHFKSNKVSEVCWAHIQGLDANIDHFRNSALMSVPNPDHKPILFRNGVAQPFPAPTRDRPPTRERDTPSTATHTHRSAALAEAPTRRFVQRDDYGKGYGHHQHHHHPAHHLMEYGSPWGSNGDRDSTGKRRFIPVHGHHREHSHTGGGRPDNRRD</sequence>